<evidence type="ECO:0000256" key="6">
    <source>
        <dbReference type="ARBA" id="ARBA00022884"/>
    </source>
</evidence>
<dbReference type="InterPro" id="IPR020568">
    <property type="entry name" value="Ribosomal_Su5_D2-typ_SF"/>
</dbReference>
<organism evidence="9 10">
    <name type="scientific">Flavihumibacter solisilvae</name>
    <dbReference type="NCBI Taxonomy" id="1349421"/>
    <lineage>
        <taxon>Bacteria</taxon>
        <taxon>Pseudomonadati</taxon>
        <taxon>Bacteroidota</taxon>
        <taxon>Chitinophagia</taxon>
        <taxon>Chitinophagales</taxon>
        <taxon>Chitinophagaceae</taxon>
        <taxon>Flavihumibacter</taxon>
    </lineage>
</organism>
<dbReference type="InterPro" id="IPR014721">
    <property type="entry name" value="Ribsml_uS5_D2-typ_fold_subgr"/>
</dbReference>
<dbReference type="OrthoDB" id="1524972at2"/>
<evidence type="ECO:0000313" key="9">
    <source>
        <dbReference type="EMBL" id="KIC94775.1"/>
    </source>
</evidence>
<comment type="catalytic activity">
    <reaction evidence="7">
        <text>Endonucleolytic cleavage of RNA, removing 5'-extranucleotides from tRNA precursor.</text>
        <dbReference type="EC" id="3.1.26.5"/>
    </reaction>
</comment>
<dbReference type="Gene3D" id="3.30.230.10">
    <property type="match status" value="1"/>
</dbReference>
<dbReference type="Proteomes" id="UP000031408">
    <property type="component" value="Unassembled WGS sequence"/>
</dbReference>
<evidence type="ECO:0000256" key="3">
    <source>
        <dbReference type="ARBA" id="ARBA00022722"/>
    </source>
</evidence>
<keyword evidence="2 7" id="KW-0819">tRNA processing</keyword>
<dbReference type="GO" id="GO:0030677">
    <property type="term" value="C:ribonuclease P complex"/>
    <property type="evidence" value="ECO:0007669"/>
    <property type="project" value="TreeGrafter"/>
</dbReference>
<keyword evidence="4 7" id="KW-0255">Endonuclease</keyword>
<dbReference type="NCBIfam" id="TIGR00188">
    <property type="entry name" value="rnpA"/>
    <property type="match status" value="1"/>
</dbReference>
<dbReference type="SUPFAM" id="SSF54211">
    <property type="entry name" value="Ribosomal protein S5 domain 2-like"/>
    <property type="match status" value="1"/>
</dbReference>
<sequence>MSNSLGKQERLRHRSAIDEIFRTGKSISVFPYRVYFRLNELPAVPAAANFPKTLFGVGVGKRYFKKAVDRNRIKRLTREAYRLQKHALAQAMSTNDKNLDLFFVFTGKSLPRFEECQVAIANALTRVQKQISGTA</sequence>
<dbReference type="PROSITE" id="PS00648">
    <property type="entry name" value="RIBONUCLEASE_P"/>
    <property type="match status" value="1"/>
</dbReference>
<comment type="function">
    <text evidence="1 7">RNaseP catalyzes the removal of the 5'-leader sequence from pre-tRNA to produce the mature 5'-terminus. It can also cleave other RNA substrates such as 4.5S RNA. The protein component plays an auxiliary but essential role in vivo by binding to the 5'-leader sequence and broadening the substrate specificity of the ribozyme.</text>
</comment>
<dbReference type="InterPro" id="IPR000100">
    <property type="entry name" value="RNase_P"/>
</dbReference>
<dbReference type="GO" id="GO:0042781">
    <property type="term" value="F:3'-tRNA processing endoribonuclease activity"/>
    <property type="evidence" value="ECO:0007669"/>
    <property type="project" value="TreeGrafter"/>
</dbReference>
<dbReference type="EC" id="3.1.26.5" evidence="7 8"/>
<keyword evidence="10" id="KW-1185">Reference proteome</keyword>
<keyword evidence="3 7" id="KW-0540">Nuclease</keyword>
<dbReference type="AlphaFoldDB" id="A0A0C1IKR6"/>
<comment type="caution">
    <text evidence="9">The sequence shown here is derived from an EMBL/GenBank/DDBJ whole genome shotgun (WGS) entry which is preliminary data.</text>
</comment>
<name>A0A0C1IKR6_9BACT</name>
<dbReference type="Pfam" id="PF00825">
    <property type="entry name" value="Ribonuclease_P"/>
    <property type="match status" value="1"/>
</dbReference>
<dbReference type="PANTHER" id="PTHR33992">
    <property type="entry name" value="RIBONUCLEASE P PROTEIN COMPONENT"/>
    <property type="match status" value="1"/>
</dbReference>
<keyword evidence="6 7" id="KW-0694">RNA-binding</keyword>
<keyword evidence="5 7" id="KW-0378">Hydrolase</keyword>
<comment type="subunit">
    <text evidence="7">Consists of a catalytic RNA component (M1 or rnpB) and a protein subunit.</text>
</comment>
<evidence type="ECO:0000256" key="2">
    <source>
        <dbReference type="ARBA" id="ARBA00022694"/>
    </source>
</evidence>
<dbReference type="GO" id="GO:0004526">
    <property type="term" value="F:ribonuclease P activity"/>
    <property type="evidence" value="ECO:0007669"/>
    <property type="project" value="UniProtKB-UniRule"/>
</dbReference>
<evidence type="ECO:0000256" key="5">
    <source>
        <dbReference type="ARBA" id="ARBA00022801"/>
    </source>
</evidence>
<dbReference type="HAMAP" id="MF_00227">
    <property type="entry name" value="RNase_P"/>
    <property type="match status" value="1"/>
</dbReference>
<dbReference type="InterPro" id="IPR020539">
    <property type="entry name" value="RNase_P_CS"/>
</dbReference>
<proteinExistence type="inferred from homology"/>
<reference evidence="9 10" key="1">
    <citation type="submission" date="2014-11" db="EMBL/GenBank/DDBJ databases">
        <title>Genome sequence of Flavihumibacter solisilvae 3-3.</title>
        <authorList>
            <person name="Zhou G."/>
            <person name="Li M."/>
            <person name="Wang G."/>
        </authorList>
    </citation>
    <scope>NUCLEOTIDE SEQUENCE [LARGE SCALE GENOMIC DNA]</scope>
    <source>
        <strain evidence="9 10">3-3</strain>
    </source>
</reference>
<evidence type="ECO:0000313" key="10">
    <source>
        <dbReference type="Proteomes" id="UP000031408"/>
    </source>
</evidence>
<gene>
    <name evidence="7" type="primary">rnpA</name>
    <name evidence="9" type="ORF">OI18_09880</name>
</gene>
<dbReference type="PANTHER" id="PTHR33992:SF1">
    <property type="entry name" value="RIBONUCLEASE P PROTEIN COMPONENT"/>
    <property type="match status" value="1"/>
</dbReference>
<protein>
    <recommendedName>
        <fullName evidence="7 8">Ribonuclease P protein component</fullName>
        <shortName evidence="7">RNase P protein</shortName>
        <shortName evidence="7">RNaseP protein</shortName>
        <ecNumber evidence="7 8">3.1.26.5</ecNumber>
    </recommendedName>
    <alternativeName>
        <fullName evidence="7">Protein C5</fullName>
    </alternativeName>
</protein>
<comment type="similarity">
    <text evidence="7">Belongs to the RnpA family.</text>
</comment>
<evidence type="ECO:0000256" key="8">
    <source>
        <dbReference type="NCBIfam" id="TIGR00188"/>
    </source>
</evidence>
<dbReference type="GO" id="GO:0001682">
    <property type="term" value="P:tRNA 5'-leader removal"/>
    <property type="evidence" value="ECO:0007669"/>
    <property type="project" value="UniProtKB-UniRule"/>
</dbReference>
<evidence type="ECO:0000256" key="7">
    <source>
        <dbReference type="HAMAP-Rule" id="MF_00227"/>
    </source>
</evidence>
<accession>A0A0C1IKR6</accession>
<evidence type="ECO:0000256" key="1">
    <source>
        <dbReference type="ARBA" id="ARBA00002663"/>
    </source>
</evidence>
<evidence type="ECO:0000256" key="4">
    <source>
        <dbReference type="ARBA" id="ARBA00022759"/>
    </source>
</evidence>
<dbReference type="STRING" id="1349421.OI18_09880"/>
<dbReference type="EMBL" id="JSVC01000010">
    <property type="protein sequence ID" value="KIC94775.1"/>
    <property type="molecule type" value="Genomic_DNA"/>
</dbReference>
<dbReference type="RefSeq" id="WP_039139472.1">
    <property type="nucleotide sequence ID" value="NZ_JSVC01000010.1"/>
</dbReference>
<dbReference type="GO" id="GO:0000049">
    <property type="term" value="F:tRNA binding"/>
    <property type="evidence" value="ECO:0007669"/>
    <property type="project" value="UniProtKB-UniRule"/>
</dbReference>